<reference evidence="3 4" key="1">
    <citation type="submission" date="2020-04" db="EMBL/GenBank/DDBJ databases">
        <authorList>
            <person name="De Canck E."/>
        </authorList>
    </citation>
    <scope>NUCLEOTIDE SEQUENCE [LARGE SCALE GENOMIC DNA]</scope>
    <source>
        <strain evidence="3 4">LMG 26858</strain>
    </source>
</reference>
<evidence type="ECO:0000256" key="1">
    <source>
        <dbReference type="ARBA" id="ARBA00006987"/>
    </source>
</evidence>
<dbReference type="Gene3D" id="3.40.190.150">
    <property type="entry name" value="Bordetella uptake gene, domain 1"/>
    <property type="match status" value="1"/>
</dbReference>
<keyword evidence="4" id="KW-1185">Reference proteome</keyword>
<dbReference type="AlphaFoldDB" id="A0A6S7ED32"/>
<protein>
    <submittedName>
        <fullName evidence="3">Uncharacterized protein</fullName>
    </submittedName>
</protein>
<dbReference type="SUPFAM" id="SSF53850">
    <property type="entry name" value="Periplasmic binding protein-like II"/>
    <property type="match status" value="1"/>
</dbReference>
<evidence type="ECO:0000256" key="2">
    <source>
        <dbReference type="SAM" id="SignalP"/>
    </source>
</evidence>
<dbReference type="Gene3D" id="3.40.190.10">
    <property type="entry name" value="Periplasmic binding protein-like II"/>
    <property type="match status" value="1"/>
</dbReference>
<dbReference type="InterPro" id="IPR005064">
    <property type="entry name" value="BUG"/>
</dbReference>
<keyword evidence="2" id="KW-0732">Signal</keyword>
<sequence>MCRRLLRALGACALAVGAAASSAAGAAEAYPSKPIRFVVPAAAGGPTEIVTRLLAERMTQSMGVTVIVEAKPGAGGNIGADAVAKAAPDGYTILMGTIGTNAINQTLYKAMPFQPLKDFTAVTQVVSYPLVVVVNPKLPIHSVADLIAYAKAHPGKLNRASGGSGTSMHMSGELFNEMAGVQMQHIPYKGSLPALTDVIGGQADLAFDSLVIAQPLIKAGKLRAIAVTGPERSPAAPDIPAVAETLPGYAMTSWIGVFAPAGTPRPIVDRLQQEIARALADPRVREQLQSQAADPVASTPDDFARFTADETEKWAPVVKASGASVS</sequence>
<dbReference type="PIRSF" id="PIRSF017082">
    <property type="entry name" value="YflP"/>
    <property type="match status" value="1"/>
</dbReference>
<dbReference type="Proteomes" id="UP000494117">
    <property type="component" value="Unassembled WGS sequence"/>
</dbReference>
<evidence type="ECO:0000313" key="3">
    <source>
        <dbReference type="EMBL" id="CAB3907113.1"/>
    </source>
</evidence>
<dbReference type="Pfam" id="PF03401">
    <property type="entry name" value="TctC"/>
    <property type="match status" value="1"/>
</dbReference>
<dbReference type="RefSeq" id="WP_175209224.1">
    <property type="nucleotide sequence ID" value="NZ_CADILG010000040.1"/>
</dbReference>
<comment type="similarity">
    <text evidence="1">Belongs to the UPF0065 (bug) family.</text>
</comment>
<organism evidence="3 4">
    <name type="scientific">Achromobacter anxifer</name>
    <dbReference type="NCBI Taxonomy" id="1287737"/>
    <lineage>
        <taxon>Bacteria</taxon>
        <taxon>Pseudomonadati</taxon>
        <taxon>Pseudomonadota</taxon>
        <taxon>Betaproteobacteria</taxon>
        <taxon>Burkholderiales</taxon>
        <taxon>Alcaligenaceae</taxon>
        <taxon>Achromobacter</taxon>
    </lineage>
</organism>
<proteinExistence type="inferred from homology"/>
<dbReference type="PANTHER" id="PTHR42928:SF5">
    <property type="entry name" value="BLR1237 PROTEIN"/>
    <property type="match status" value="1"/>
</dbReference>
<dbReference type="PANTHER" id="PTHR42928">
    <property type="entry name" value="TRICARBOXYLATE-BINDING PROTEIN"/>
    <property type="match status" value="1"/>
</dbReference>
<name>A0A6S7ED32_9BURK</name>
<feature type="signal peptide" evidence="2">
    <location>
        <begin position="1"/>
        <end position="26"/>
    </location>
</feature>
<dbReference type="CDD" id="cd13578">
    <property type="entry name" value="PBP2_Bug27"/>
    <property type="match status" value="1"/>
</dbReference>
<dbReference type="InterPro" id="IPR042100">
    <property type="entry name" value="Bug_dom1"/>
</dbReference>
<dbReference type="EMBL" id="CADILG010000040">
    <property type="protein sequence ID" value="CAB3907113.1"/>
    <property type="molecule type" value="Genomic_DNA"/>
</dbReference>
<accession>A0A6S7ED32</accession>
<evidence type="ECO:0000313" key="4">
    <source>
        <dbReference type="Proteomes" id="UP000494117"/>
    </source>
</evidence>
<feature type="chain" id="PRO_5028904424" evidence="2">
    <location>
        <begin position="27"/>
        <end position="326"/>
    </location>
</feature>
<gene>
    <name evidence="3" type="ORF">LMG26858_04538</name>
</gene>